<evidence type="ECO:0000313" key="2">
    <source>
        <dbReference type="Proteomes" id="UP000304953"/>
    </source>
</evidence>
<protein>
    <submittedName>
        <fullName evidence="1">Uncharacterized protein</fullName>
    </submittedName>
</protein>
<dbReference type="EMBL" id="SRYA01000032">
    <property type="protein sequence ID" value="TGY95268.1"/>
    <property type="molecule type" value="Genomic_DNA"/>
</dbReference>
<reference evidence="1" key="1">
    <citation type="submission" date="2019-04" db="EMBL/GenBank/DDBJ databases">
        <title>Microbes associate with the intestines of laboratory mice.</title>
        <authorList>
            <person name="Navarre W."/>
            <person name="Wong E."/>
            <person name="Huang K."/>
            <person name="Tropini C."/>
            <person name="Ng K."/>
            <person name="Yu B."/>
        </authorList>
    </citation>
    <scope>NUCLEOTIDE SEQUENCE</scope>
    <source>
        <strain evidence="1">NM01_1-7b</strain>
    </source>
</reference>
<accession>A0AC61RU51</accession>
<keyword evidence="2" id="KW-1185">Reference proteome</keyword>
<comment type="caution">
    <text evidence="1">The sequence shown here is derived from an EMBL/GenBank/DDBJ whole genome shotgun (WGS) entry which is preliminary data.</text>
</comment>
<gene>
    <name evidence="1" type="ORF">E5329_15970</name>
</gene>
<evidence type="ECO:0000313" key="1">
    <source>
        <dbReference type="EMBL" id="TGY95268.1"/>
    </source>
</evidence>
<organism evidence="1 2">
    <name type="scientific">Petralouisia muris</name>
    <dbReference type="NCBI Taxonomy" id="3032872"/>
    <lineage>
        <taxon>Bacteria</taxon>
        <taxon>Bacillati</taxon>
        <taxon>Bacillota</taxon>
        <taxon>Clostridia</taxon>
        <taxon>Lachnospirales</taxon>
        <taxon>Lachnospiraceae</taxon>
        <taxon>Petralouisia</taxon>
    </lineage>
</organism>
<name>A0AC61RU51_9FIRM</name>
<dbReference type="Proteomes" id="UP000304953">
    <property type="component" value="Unassembled WGS sequence"/>
</dbReference>
<proteinExistence type="predicted"/>
<sequence>MGFTKLELVRFFDGLTELVNKENRGKARVQIRKFLLEFEKSYQYEDAVTQRNVPYIPPYYIPAMPQAVQEEIREKLAAKLTGQEENATERIEQFMRSQIYDLKGLIDIKEYVAWVDKEIYRNFQKRLEASRE</sequence>